<evidence type="ECO:0000256" key="1">
    <source>
        <dbReference type="ARBA" id="ARBA00005947"/>
    </source>
</evidence>
<dbReference type="Gene3D" id="3.40.800.20">
    <property type="entry name" value="Histone deacetylase domain"/>
    <property type="match status" value="1"/>
</dbReference>
<evidence type="ECO:0000259" key="4">
    <source>
        <dbReference type="Pfam" id="PF00850"/>
    </source>
</evidence>
<protein>
    <submittedName>
        <fullName evidence="5">Acetoin utilization deacetylase AcuC</fullName>
    </submittedName>
</protein>
<dbReference type="SUPFAM" id="SSF52768">
    <property type="entry name" value="Arginase/deacetylase"/>
    <property type="match status" value="1"/>
</dbReference>
<dbReference type="InterPro" id="IPR037138">
    <property type="entry name" value="His_deacetylse_dom_sf"/>
</dbReference>
<accession>A0A1H9SD96</accession>
<dbReference type="GO" id="GO:0040029">
    <property type="term" value="P:epigenetic regulation of gene expression"/>
    <property type="evidence" value="ECO:0007669"/>
    <property type="project" value="TreeGrafter"/>
</dbReference>
<dbReference type="GO" id="GO:0016787">
    <property type="term" value="F:hydrolase activity"/>
    <property type="evidence" value="ECO:0007669"/>
    <property type="project" value="UniProtKB-KW"/>
</dbReference>
<dbReference type="Pfam" id="PF00850">
    <property type="entry name" value="Hist_deacetyl"/>
    <property type="match status" value="1"/>
</dbReference>
<dbReference type="InterPro" id="IPR000286">
    <property type="entry name" value="HDACs"/>
</dbReference>
<dbReference type="PANTHER" id="PTHR10625:SF19">
    <property type="entry name" value="HISTONE DEACETYLASE 12"/>
    <property type="match status" value="1"/>
</dbReference>
<organism evidence="5 6">
    <name type="scientific">Pseudomonas soli</name>
    <dbReference type="NCBI Taxonomy" id="1306993"/>
    <lineage>
        <taxon>Bacteria</taxon>
        <taxon>Pseudomonadati</taxon>
        <taxon>Pseudomonadota</taxon>
        <taxon>Gammaproteobacteria</taxon>
        <taxon>Pseudomonadales</taxon>
        <taxon>Pseudomonadaceae</taxon>
        <taxon>Pseudomonas</taxon>
    </lineage>
</organism>
<keyword evidence="2" id="KW-0378">Hydrolase</keyword>
<evidence type="ECO:0000313" key="5">
    <source>
        <dbReference type="EMBL" id="SER82982.1"/>
    </source>
</evidence>
<dbReference type="CDD" id="cd09993">
    <property type="entry name" value="HDAC_classIV"/>
    <property type="match status" value="1"/>
</dbReference>
<sequence length="329" mass="36432">MPRDCVGAGATNTGKIGVRPQRADTMPLPLIYHDDYSPEFPPDHRFPMDKFRLLRDHLVDSGLTTDAALLRPEICPNEILALAHDRAYIERYMNGELSREDQRRLGLPWSEALARRTVRAVGGSLLAAEQALQHGIACHLAGGTHHAHYDHPAGFCIFNDLAVISRYLLEAGRVHRVLIFDCDVHQGDGTARILHDTPEAITVSLHCEQNFPARKAQSDWDIPLPRGMHDSAYLKVVEDALNYLLPLYQPDLVLYDAGVDVHKDDALGYLQLTDAGLAARDEHVLRQCLGRDIPVVGVIGGGYSKDRQALARRHGILHHSAARVLGCAQ</sequence>
<dbReference type="InterPro" id="IPR023801">
    <property type="entry name" value="His_deacetylse_dom"/>
</dbReference>
<dbReference type="EMBL" id="FOEQ01000013">
    <property type="protein sequence ID" value="SER82982.1"/>
    <property type="molecule type" value="Genomic_DNA"/>
</dbReference>
<proteinExistence type="inferred from homology"/>
<dbReference type="PRINTS" id="PR01270">
    <property type="entry name" value="HDASUPER"/>
</dbReference>
<comment type="similarity">
    <text evidence="1">Belongs to the histone deacetylase family.</text>
</comment>
<name>A0A1H9SD96_9PSED</name>
<feature type="region of interest" description="Disordered" evidence="3">
    <location>
        <begin position="1"/>
        <end position="20"/>
    </location>
</feature>
<dbReference type="PANTHER" id="PTHR10625">
    <property type="entry name" value="HISTONE DEACETYLASE HDAC1-RELATED"/>
    <property type="match status" value="1"/>
</dbReference>
<evidence type="ECO:0000256" key="3">
    <source>
        <dbReference type="SAM" id="MobiDB-lite"/>
    </source>
</evidence>
<feature type="domain" description="Histone deacetylase" evidence="4">
    <location>
        <begin position="44"/>
        <end position="308"/>
    </location>
</feature>
<gene>
    <name evidence="5" type="ORF">SAMN05216230_1137</name>
</gene>
<dbReference type="GO" id="GO:0004407">
    <property type="term" value="F:histone deacetylase activity"/>
    <property type="evidence" value="ECO:0007669"/>
    <property type="project" value="InterPro"/>
</dbReference>
<dbReference type="InterPro" id="IPR044150">
    <property type="entry name" value="HDAC_classIV"/>
</dbReference>
<dbReference type="InterPro" id="IPR023696">
    <property type="entry name" value="Ureohydrolase_dom_sf"/>
</dbReference>
<evidence type="ECO:0000256" key="2">
    <source>
        <dbReference type="ARBA" id="ARBA00022801"/>
    </source>
</evidence>
<dbReference type="Proteomes" id="UP000199221">
    <property type="component" value="Unassembled WGS sequence"/>
</dbReference>
<reference evidence="5 6" key="1">
    <citation type="submission" date="2016-10" db="EMBL/GenBank/DDBJ databases">
        <authorList>
            <person name="de Groot N.N."/>
        </authorList>
    </citation>
    <scope>NUCLEOTIDE SEQUENCE [LARGE SCALE GENOMIC DNA]</scope>
    <source>
        <strain evidence="5 6">LMG 27941</strain>
    </source>
</reference>
<evidence type="ECO:0000313" key="6">
    <source>
        <dbReference type="Proteomes" id="UP000199221"/>
    </source>
</evidence>
<dbReference type="AlphaFoldDB" id="A0A1H9SD96"/>